<comment type="cofactor">
    <cofactor evidence="6">
        <name>a divalent metal cation</name>
        <dbReference type="ChEBI" id="CHEBI:60240"/>
    </cofactor>
</comment>
<evidence type="ECO:0000256" key="2">
    <source>
        <dbReference type="ARBA" id="ARBA00022694"/>
    </source>
</evidence>
<gene>
    <name evidence="6" type="primary">rnd</name>
    <name evidence="8" type="ORF">HNR48_003623</name>
</gene>
<dbReference type="Gene3D" id="3.30.420.10">
    <property type="entry name" value="Ribonuclease H-like superfamily/Ribonuclease H"/>
    <property type="match status" value="1"/>
</dbReference>
<dbReference type="Pfam" id="PF00570">
    <property type="entry name" value="HRDC"/>
    <property type="match status" value="1"/>
</dbReference>
<evidence type="ECO:0000256" key="1">
    <source>
        <dbReference type="ARBA" id="ARBA00022490"/>
    </source>
</evidence>
<dbReference type="GO" id="GO:0000166">
    <property type="term" value="F:nucleotide binding"/>
    <property type="evidence" value="ECO:0007669"/>
    <property type="project" value="InterPro"/>
</dbReference>
<dbReference type="NCBIfam" id="TIGR01388">
    <property type="entry name" value="rnd"/>
    <property type="match status" value="1"/>
</dbReference>
<dbReference type="PANTHER" id="PTHR47649">
    <property type="entry name" value="RIBONUCLEASE D"/>
    <property type="match status" value="1"/>
</dbReference>
<dbReference type="AlphaFoldDB" id="A0A7X0MX38"/>
<dbReference type="GO" id="GO:0003676">
    <property type="term" value="F:nucleic acid binding"/>
    <property type="evidence" value="ECO:0007669"/>
    <property type="project" value="InterPro"/>
</dbReference>
<keyword evidence="5 6" id="KW-0269">Exonuclease</keyword>
<comment type="catalytic activity">
    <reaction evidence="6">
        <text>Exonucleolytic cleavage that removes extra residues from the 3'-terminus of tRNA to produce 5'-mononucleotides.</text>
        <dbReference type="EC" id="3.1.13.5"/>
    </reaction>
</comment>
<accession>A0A7X0MX38</accession>
<keyword evidence="9" id="KW-1185">Reference proteome</keyword>
<dbReference type="EC" id="3.1.13.5" evidence="6"/>
<dbReference type="Proteomes" id="UP000528457">
    <property type="component" value="Unassembled WGS sequence"/>
</dbReference>
<dbReference type="SUPFAM" id="SSF47819">
    <property type="entry name" value="HRDC-like"/>
    <property type="match status" value="2"/>
</dbReference>
<dbReference type="FunCoup" id="A0A7X0MX38">
    <property type="interactions" value="24"/>
</dbReference>
<dbReference type="SMART" id="SM00474">
    <property type="entry name" value="35EXOc"/>
    <property type="match status" value="1"/>
</dbReference>
<keyword evidence="2 6" id="KW-0819">tRNA processing</keyword>
<dbReference type="GO" id="GO:0005737">
    <property type="term" value="C:cytoplasm"/>
    <property type="evidence" value="ECO:0007669"/>
    <property type="project" value="UniProtKB-SubCell"/>
</dbReference>
<dbReference type="CDD" id="cd06142">
    <property type="entry name" value="RNaseD_exo"/>
    <property type="match status" value="1"/>
</dbReference>
<dbReference type="InterPro" id="IPR051086">
    <property type="entry name" value="RNase_D-like"/>
</dbReference>
<dbReference type="InterPro" id="IPR010997">
    <property type="entry name" value="HRDC-like_sf"/>
</dbReference>
<dbReference type="Pfam" id="PF01612">
    <property type="entry name" value="DNA_pol_A_exo1"/>
    <property type="match status" value="1"/>
</dbReference>
<dbReference type="HAMAP" id="MF_01899">
    <property type="entry name" value="RNase_D"/>
    <property type="match status" value="1"/>
</dbReference>
<comment type="similarity">
    <text evidence="6">Belongs to the RNase D family.</text>
</comment>
<dbReference type="GO" id="GO:0033890">
    <property type="term" value="F:ribonuclease D activity"/>
    <property type="evidence" value="ECO:0007669"/>
    <property type="project" value="UniProtKB-UniRule"/>
</dbReference>
<keyword evidence="1 6" id="KW-0963">Cytoplasm</keyword>
<dbReference type="PROSITE" id="PS50967">
    <property type="entry name" value="HRDC"/>
    <property type="match status" value="1"/>
</dbReference>
<protein>
    <recommendedName>
        <fullName evidence="6">Ribonuclease D</fullName>
        <shortName evidence="6">RNase D</shortName>
        <ecNumber evidence="6">3.1.13.5</ecNumber>
    </recommendedName>
</protein>
<dbReference type="Gene3D" id="1.10.150.80">
    <property type="entry name" value="HRDC domain"/>
    <property type="match status" value="1"/>
</dbReference>
<dbReference type="PANTHER" id="PTHR47649:SF1">
    <property type="entry name" value="RIBONUCLEASE D"/>
    <property type="match status" value="1"/>
</dbReference>
<dbReference type="InterPro" id="IPR012337">
    <property type="entry name" value="RNaseH-like_sf"/>
</dbReference>
<dbReference type="EMBL" id="JACHHT010000003">
    <property type="protein sequence ID" value="MBB6523321.1"/>
    <property type="molecule type" value="Genomic_DNA"/>
</dbReference>
<dbReference type="InParanoid" id="A0A7X0MX38"/>
<dbReference type="SUPFAM" id="SSF53098">
    <property type="entry name" value="Ribonuclease H-like"/>
    <property type="match status" value="1"/>
</dbReference>
<dbReference type="InterPro" id="IPR044876">
    <property type="entry name" value="HRDC_dom_sf"/>
</dbReference>
<comment type="function">
    <text evidence="6">Exonuclease involved in the 3' processing of various precursor tRNAs. Initiates hydrolysis at the 3'-terminus of an RNA molecule and releases 5'-mononucleotides.</text>
</comment>
<dbReference type="InterPro" id="IPR002121">
    <property type="entry name" value="HRDC_dom"/>
</dbReference>
<name>A0A7X0MX38_9GAMM</name>
<keyword evidence="3 6" id="KW-0540">Nuclease</keyword>
<feature type="domain" description="HRDC" evidence="7">
    <location>
        <begin position="217"/>
        <end position="297"/>
    </location>
</feature>
<dbReference type="InterPro" id="IPR002562">
    <property type="entry name" value="3'-5'_exonuclease_dom"/>
</dbReference>
<dbReference type="RefSeq" id="WP_166848216.1">
    <property type="nucleotide sequence ID" value="NZ_JAAONY010000003.1"/>
</dbReference>
<dbReference type="GO" id="GO:0042780">
    <property type="term" value="P:tRNA 3'-end processing"/>
    <property type="evidence" value="ECO:0007669"/>
    <property type="project" value="UniProtKB-UniRule"/>
</dbReference>
<comment type="caution">
    <text evidence="8">The sequence shown here is derived from an EMBL/GenBank/DDBJ whole genome shotgun (WGS) entry which is preliminary data.</text>
</comment>
<evidence type="ECO:0000256" key="3">
    <source>
        <dbReference type="ARBA" id="ARBA00022722"/>
    </source>
</evidence>
<dbReference type="InterPro" id="IPR006292">
    <property type="entry name" value="RNase_D"/>
</dbReference>
<evidence type="ECO:0000256" key="5">
    <source>
        <dbReference type="ARBA" id="ARBA00022839"/>
    </source>
</evidence>
<sequence>MTSETINTVWLDNSQALNELCQRCSALPAIAVDTEFMRSSTFYPKVGLLQINDGEQNFLIDPLAFDTQDLEPLRALWQNKAVVKVLHACSEDLEVFQHWLGVVPQPLFDTQMAANYAACGFSLSYAKLVHQFLDLELEKGETRSDWLKRPLSESQCHYAALDVEYLLEIYQRLKTMLEQKQRLEYLQEDCQRLLDNACMEFEPRSAYLKVKSAWRLSSRSLGVLQALCVWREEQARERDIPRNRLCKDPQLFTMAKRPPKRVKDLARVEGLPGRTLREDGETLVQIVEQVLDDNSNWPKTLDKPLSVDQGQQLKMLREHGHQLAESMGLAPELLFNKKEWEELIRHLLFNRPLQSSRFNGWRGEQFLPVLLRSFRDRVK</sequence>
<evidence type="ECO:0000256" key="4">
    <source>
        <dbReference type="ARBA" id="ARBA00022801"/>
    </source>
</evidence>
<evidence type="ECO:0000256" key="6">
    <source>
        <dbReference type="HAMAP-Rule" id="MF_01899"/>
    </source>
</evidence>
<dbReference type="InterPro" id="IPR036397">
    <property type="entry name" value="RNaseH_sf"/>
</dbReference>
<dbReference type="SMART" id="SM00341">
    <property type="entry name" value="HRDC"/>
    <property type="match status" value="1"/>
</dbReference>
<organism evidence="8 9">
    <name type="scientific">Pseudoteredinibacter isoporae</name>
    <dbReference type="NCBI Taxonomy" id="570281"/>
    <lineage>
        <taxon>Bacteria</taxon>
        <taxon>Pseudomonadati</taxon>
        <taxon>Pseudomonadota</taxon>
        <taxon>Gammaproteobacteria</taxon>
        <taxon>Cellvibrionales</taxon>
        <taxon>Cellvibrionaceae</taxon>
        <taxon>Pseudoteredinibacter</taxon>
    </lineage>
</organism>
<proteinExistence type="inferred from homology"/>
<evidence type="ECO:0000313" key="9">
    <source>
        <dbReference type="Proteomes" id="UP000528457"/>
    </source>
</evidence>
<dbReference type="GO" id="GO:0008408">
    <property type="term" value="F:3'-5' exonuclease activity"/>
    <property type="evidence" value="ECO:0007669"/>
    <property type="project" value="InterPro"/>
</dbReference>
<comment type="subcellular location">
    <subcellularLocation>
        <location evidence="6">Cytoplasm</location>
    </subcellularLocation>
</comment>
<evidence type="ECO:0000259" key="7">
    <source>
        <dbReference type="PROSITE" id="PS50967"/>
    </source>
</evidence>
<reference evidence="8 9" key="1">
    <citation type="submission" date="2020-08" db="EMBL/GenBank/DDBJ databases">
        <title>Genomic Encyclopedia of Type Strains, Phase IV (KMG-IV): sequencing the most valuable type-strain genomes for metagenomic binning, comparative biology and taxonomic classification.</title>
        <authorList>
            <person name="Goeker M."/>
        </authorList>
    </citation>
    <scope>NUCLEOTIDE SEQUENCE [LARGE SCALE GENOMIC DNA]</scope>
    <source>
        <strain evidence="8 9">DSM 22368</strain>
    </source>
</reference>
<evidence type="ECO:0000313" key="8">
    <source>
        <dbReference type="EMBL" id="MBB6523321.1"/>
    </source>
</evidence>
<keyword evidence="4 6" id="KW-0378">Hydrolase</keyword>